<evidence type="ECO:0000313" key="3">
    <source>
        <dbReference type="EMBL" id="JAD09191.1"/>
    </source>
</evidence>
<organism evidence="3">
    <name type="scientific">Zeugodacus cucurbitae</name>
    <name type="common">Melon fruit fly</name>
    <name type="synonym">Bactrocera cucurbitae</name>
    <dbReference type="NCBI Taxonomy" id="28588"/>
    <lineage>
        <taxon>Eukaryota</taxon>
        <taxon>Metazoa</taxon>
        <taxon>Ecdysozoa</taxon>
        <taxon>Arthropoda</taxon>
        <taxon>Hexapoda</taxon>
        <taxon>Insecta</taxon>
        <taxon>Pterygota</taxon>
        <taxon>Neoptera</taxon>
        <taxon>Endopterygota</taxon>
        <taxon>Diptera</taxon>
        <taxon>Brachycera</taxon>
        <taxon>Muscomorpha</taxon>
        <taxon>Tephritoidea</taxon>
        <taxon>Tephritidae</taxon>
        <taxon>Zeugodacus</taxon>
        <taxon>Zeugodacus</taxon>
    </lineage>
</organism>
<feature type="region of interest" description="Disordered" evidence="1">
    <location>
        <begin position="1"/>
        <end position="20"/>
    </location>
</feature>
<name>A0A0A1XE31_ZEUCU</name>
<feature type="compositionally biased region" description="Polar residues" evidence="1">
    <location>
        <begin position="207"/>
        <end position="219"/>
    </location>
</feature>
<feature type="domain" description="DUF4745" evidence="2">
    <location>
        <begin position="30"/>
        <end position="177"/>
    </location>
</feature>
<dbReference type="Pfam" id="PF15923">
    <property type="entry name" value="DUF4745"/>
    <property type="match status" value="1"/>
</dbReference>
<protein>
    <submittedName>
        <fullName evidence="3">Piwi-like protein 2</fullName>
    </submittedName>
</protein>
<dbReference type="InterPro" id="IPR031813">
    <property type="entry name" value="DUF4745"/>
</dbReference>
<feature type="region of interest" description="Disordered" evidence="1">
    <location>
        <begin position="207"/>
        <end position="264"/>
    </location>
</feature>
<dbReference type="GeneID" id="105218998"/>
<reference evidence="3" key="1">
    <citation type="submission" date="2014-11" db="EMBL/GenBank/DDBJ databases">
        <authorList>
            <person name="Geib S."/>
        </authorList>
    </citation>
    <scope>NUCLEOTIDE SEQUENCE</scope>
</reference>
<dbReference type="EMBL" id="GBXI01005101">
    <property type="protein sequence ID" value="JAD09191.1"/>
    <property type="molecule type" value="Transcribed_RNA"/>
</dbReference>
<reference evidence="3" key="2">
    <citation type="journal article" date="2015" name="Gigascience">
        <title>Reconstructing a comprehensive transcriptome assembly of a white-pupal translocated strain of the pest fruit fly Bactrocera cucurbitae.</title>
        <authorList>
            <person name="Sim S.B."/>
            <person name="Calla B."/>
            <person name="Hall B."/>
            <person name="DeRego T."/>
            <person name="Geib S.M."/>
        </authorList>
    </citation>
    <scope>NUCLEOTIDE SEQUENCE</scope>
</reference>
<sequence length="427" mass="46738">MENETDCIASGPIGSAAPRDSISSAGSSLSVSSASMSTKTALNECSLAWISYLNALNSLCSAGSKLGSTMTVLEQCGLFGEKAPKGYAEKNFFHNHPSSYLTHYWNDLARATAVATSTVKAHIMGLLQEFVVLSTVDPSPICEIEQKRIRDHNELIIMENAQAMINIQHQFCAASYDAFSSLTCCFVCQSPVGFPHESECIMIKQSRSNTDARSQTPSPNFGGISKPDSSRGSCITDQRSHFQSSLTGQQLDQSTNSMDPTRGPSPLQAIFENTKGPLPNPGHLLAMKSPFCKGGRSPFNIPLFPLNGQRRWSEAAAGEVTDENSTDVESQMRRWSMPWEAVKTDQNTVTWYQTRIMPINNISLLNHKTPCSDRSISNTPDLNWQSCATSHDGLTEAIQLLSCRPSRIQAQVLQGYTSQHTNIQNIE</sequence>
<feature type="compositionally biased region" description="Polar residues" evidence="1">
    <location>
        <begin position="230"/>
        <end position="259"/>
    </location>
</feature>
<proteinExistence type="predicted"/>
<accession>A0A0A1XE31</accession>
<dbReference type="OrthoDB" id="8183351at2759"/>
<gene>
    <name evidence="3" type="primary">piwil2</name>
    <name evidence="3" type="ORF">g.40618</name>
</gene>
<evidence type="ECO:0000256" key="1">
    <source>
        <dbReference type="SAM" id="MobiDB-lite"/>
    </source>
</evidence>
<dbReference type="AlphaFoldDB" id="A0A0A1XE31"/>
<evidence type="ECO:0000259" key="2">
    <source>
        <dbReference type="Pfam" id="PF15923"/>
    </source>
</evidence>